<gene>
    <name evidence="10" type="ORF">KDK92_06510</name>
</gene>
<reference evidence="10" key="1">
    <citation type="journal article" date="2021" name="mSystems">
        <title>Bacteria and Archaea Synergistically Convert Glycine Betaine to Biogenic Methane in the Formosa Cold Seep of the South China Sea.</title>
        <authorList>
            <person name="Li L."/>
            <person name="Zhang W."/>
            <person name="Zhang S."/>
            <person name="Song L."/>
            <person name="Sun Q."/>
            <person name="Zhang H."/>
            <person name="Xiang H."/>
            <person name="Dong X."/>
        </authorList>
    </citation>
    <scope>NUCLEOTIDE SEQUENCE</scope>
    <source>
        <strain evidence="10">ZWT</strain>
    </source>
</reference>
<reference evidence="10" key="2">
    <citation type="submission" date="2021-04" db="EMBL/GenBank/DDBJ databases">
        <authorList>
            <person name="Dong X."/>
        </authorList>
    </citation>
    <scope>NUCLEOTIDE SEQUENCE</scope>
    <source>
        <strain evidence="10">ZWT</strain>
    </source>
</reference>
<dbReference type="NCBIfam" id="TIGR01656">
    <property type="entry name" value="Histidinol-ppas"/>
    <property type="match status" value="1"/>
</dbReference>
<sequence length="180" mass="20778">MKKAVFLDRDGVIIEDSGYIENIEDVKFFPFTMEVLKKLKEHYELFIVTNQSGIGRGLITEEGVERVHAYILDELRKNDIHIKELYCCPHINEDKCICKKPNPYFLLEAEKKYNIDIKNSFVIGDHPSDVEFGFSVGATGIYVLTGHGEKHLSELKHRELIFDSLKETAEWILEGNKTEN</sequence>
<keyword evidence="11" id="KW-1185">Reference proteome</keyword>
<dbReference type="EMBL" id="JAGSOJ010000001">
    <property type="protein sequence ID" value="MCM1989386.1"/>
    <property type="molecule type" value="Genomic_DNA"/>
</dbReference>
<accession>A0A9J6NY66</accession>
<feature type="binding site" evidence="9">
    <location>
        <position position="10"/>
    </location>
    <ligand>
        <name>Mg(2+)</name>
        <dbReference type="ChEBI" id="CHEBI:18420"/>
    </ligand>
</feature>
<comment type="cofactor">
    <cofactor evidence="9">
        <name>Mg(2+)</name>
        <dbReference type="ChEBI" id="CHEBI:18420"/>
    </cofactor>
</comment>
<dbReference type="GO" id="GO:0005975">
    <property type="term" value="P:carbohydrate metabolic process"/>
    <property type="evidence" value="ECO:0007669"/>
    <property type="project" value="InterPro"/>
</dbReference>
<keyword evidence="3 9" id="KW-0479">Metal-binding</keyword>
<feature type="binding site" evidence="9">
    <location>
        <position position="125"/>
    </location>
    <ligand>
        <name>Mg(2+)</name>
        <dbReference type="ChEBI" id="CHEBI:18420"/>
    </ligand>
</feature>
<evidence type="ECO:0000256" key="7">
    <source>
        <dbReference type="PIRNR" id="PIRNR004682"/>
    </source>
</evidence>
<keyword evidence="2 7" id="KW-0963">Cytoplasm</keyword>
<evidence type="ECO:0000256" key="8">
    <source>
        <dbReference type="PIRSR" id="PIRSR004682-1"/>
    </source>
</evidence>
<dbReference type="Pfam" id="PF13242">
    <property type="entry name" value="Hydrolase_like"/>
    <property type="match status" value="1"/>
</dbReference>
<feature type="binding site" evidence="9">
    <location>
        <position position="98"/>
    </location>
    <ligand>
        <name>Zn(2+)</name>
        <dbReference type="ChEBI" id="CHEBI:29105"/>
    </ligand>
</feature>
<feature type="binding site" evidence="9">
    <location>
        <position position="8"/>
    </location>
    <ligand>
        <name>Mg(2+)</name>
        <dbReference type="ChEBI" id="CHEBI:18420"/>
    </ligand>
</feature>
<feature type="active site" description="Proton donor" evidence="8">
    <location>
        <position position="10"/>
    </location>
</feature>
<dbReference type="NCBIfam" id="TIGR01662">
    <property type="entry name" value="HAD-SF-IIIA"/>
    <property type="match status" value="1"/>
</dbReference>
<dbReference type="RefSeq" id="WP_250858382.1">
    <property type="nucleotide sequence ID" value="NZ_JAGSOJ010000001.1"/>
</dbReference>
<feature type="binding site" evidence="9">
    <location>
        <position position="90"/>
    </location>
    <ligand>
        <name>Zn(2+)</name>
        <dbReference type="ChEBI" id="CHEBI:29105"/>
    </ligand>
</feature>
<proteinExistence type="inferred from homology"/>
<comment type="caution">
    <text evidence="10">The sequence shown here is derived from an EMBL/GenBank/DDBJ whole genome shotgun (WGS) entry which is preliminary data.</text>
</comment>
<dbReference type="AlphaFoldDB" id="A0A9J6NY66"/>
<evidence type="ECO:0000256" key="9">
    <source>
        <dbReference type="PIRSR" id="PIRSR004682-4"/>
    </source>
</evidence>
<dbReference type="InterPro" id="IPR004446">
    <property type="entry name" value="Heptose_bisP_phosphatase"/>
</dbReference>
<dbReference type="PIRSF" id="PIRSF004682">
    <property type="entry name" value="GmhB"/>
    <property type="match status" value="1"/>
</dbReference>
<dbReference type="GO" id="GO:0016791">
    <property type="term" value="F:phosphatase activity"/>
    <property type="evidence" value="ECO:0007669"/>
    <property type="project" value="InterPro"/>
</dbReference>
<dbReference type="InterPro" id="IPR006543">
    <property type="entry name" value="Histidinol-phos"/>
</dbReference>
<comment type="similarity">
    <text evidence="7">Belongs to the gmhB family.</text>
</comment>
<keyword evidence="5 7" id="KW-0119">Carbohydrate metabolism</keyword>
<dbReference type="PANTHER" id="PTHR42891:SF1">
    <property type="entry name" value="D-GLYCERO-BETA-D-MANNO-HEPTOSE-1,7-BISPHOSPHATE 7-PHOSPHATASE"/>
    <property type="match status" value="1"/>
</dbReference>
<keyword evidence="9" id="KW-0862">Zinc</keyword>
<comment type="subcellular location">
    <subcellularLocation>
        <location evidence="1 7">Cytoplasm</location>
    </subcellularLocation>
</comment>
<feature type="active site" description="Nucleophile" evidence="8">
    <location>
        <position position="8"/>
    </location>
</feature>
<evidence type="ECO:0000313" key="10">
    <source>
        <dbReference type="EMBL" id="MCM1989386.1"/>
    </source>
</evidence>
<protein>
    <recommendedName>
        <fullName evidence="6 7">D,D-heptose 1,7-bisphosphate phosphatase</fullName>
        <ecNumber evidence="7">3.1.3.-</ecNumber>
    </recommendedName>
</protein>
<organism evidence="10 11">
    <name type="scientific">Oceanirhabdus seepicola</name>
    <dbReference type="NCBI Taxonomy" id="2828781"/>
    <lineage>
        <taxon>Bacteria</taxon>
        <taxon>Bacillati</taxon>
        <taxon>Bacillota</taxon>
        <taxon>Clostridia</taxon>
        <taxon>Eubacteriales</taxon>
        <taxon>Clostridiaceae</taxon>
        <taxon>Oceanirhabdus</taxon>
    </lineage>
</organism>
<evidence type="ECO:0000256" key="2">
    <source>
        <dbReference type="ARBA" id="ARBA00022490"/>
    </source>
</evidence>
<dbReference type="Gene3D" id="3.40.50.1000">
    <property type="entry name" value="HAD superfamily/HAD-like"/>
    <property type="match status" value="1"/>
</dbReference>
<dbReference type="InterPro" id="IPR006549">
    <property type="entry name" value="HAD-SF_hydro_IIIA"/>
</dbReference>
<evidence type="ECO:0000256" key="5">
    <source>
        <dbReference type="ARBA" id="ARBA00023277"/>
    </source>
</evidence>
<evidence type="ECO:0000256" key="3">
    <source>
        <dbReference type="ARBA" id="ARBA00022723"/>
    </source>
</evidence>
<dbReference type="EC" id="3.1.3.-" evidence="7"/>
<evidence type="ECO:0000256" key="1">
    <source>
        <dbReference type="ARBA" id="ARBA00004496"/>
    </source>
</evidence>
<dbReference type="PANTHER" id="PTHR42891">
    <property type="entry name" value="D-GLYCERO-BETA-D-MANNO-HEPTOSE-1,7-BISPHOSPHATE 7-PHOSPHATASE"/>
    <property type="match status" value="1"/>
</dbReference>
<dbReference type="GO" id="GO:0005737">
    <property type="term" value="C:cytoplasm"/>
    <property type="evidence" value="ECO:0007669"/>
    <property type="project" value="UniProtKB-SubCell"/>
</dbReference>
<dbReference type="Proteomes" id="UP001056429">
    <property type="component" value="Unassembled WGS sequence"/>
</dbReference>
<comment type="cofactor">
    <cofactor evidence="9">
        <name>Zn(2+)</name>
        <dbReference type="ChEBI" id="CHEBI:29105"/>
    </cofactor>
</comment>
<keyword evidence="4 7" id="KW-0378">Hydrolase</keyword>
<dbReference type="SUPFAM" id="SSF56784">
    <property type="entry name" value="HAD-like"/>
    <property type="match status" value="1"/>
</dbReference>
<name>A0A9J6NY66_9CLOT</name>
<dbReference type="InterPro" id="IPR023214">
    <property type="entry name" value="HAD_sf"/>
</dbReference>
<feature type="binding site" evidence="9">
    <location>
        <position position="88"/>
    </location>
    <ligand>
        <name>Zn(2+)</name>
        <dbReference type="ChEBI" id="CHEBI:29105"/>
    </ligand>
</feature>
<dbReference type="InterPro" id="IPR036412">
    <property type="entry name" value="HAD-like_sf"/>
</dbReference>
<evidence type="ECO:0000256" key="4">
    <source>
        <dbReference type="ARBA" id="ARBA00022801"/>
    </source>
</evidence>
<keyword evidence="9" id="KW-0460">Magnesium</keyword>
<dbReference type="GO" id="GO:0046872">
    <property type="term" value="F:metal ion binding"/>
    <property type="evidence" value="ECO:0007669"/>
    <property type="project" value="UniProtKB-KW"/>
</dbReference>
<evidence type="ECO:0000256" key="6">
    <source>
        <dbReference type="ARBA" id="ARBA00031828"/>
    </source>
</evidence>
<feature type="binding site" evidence="9">
    <location>
        <position position="96"/>
    </location>
    <ligand>
        <name>Zn(2+)</name>
        <dbReference type="ChEBI" id="CHEBI:29105"/>
    </ligand>
</feature>
<evidence type="ECO:0000313" key="11">
    <source>
        <dbReference type="Proteomes" id="UP001056429"/>
    </source>
</evidence>
<dbReference type="CDD" id="cd07503">
    <property type="entry name" value="HAD_HisB-N"/>
    <property type="match status" value="1"/>
</dbReference>